<dbReference type="CDD" id="cd00609">
    <property type="entry name" value="AAT_like"/>
    <property type="match status" value="1"/>
</dbReference>
<dbReference type="STRING" id="708197.A0A166RKD2"/>
<feature type="non-terminal residue" evidence="3">
    <location>
        <position position="1"/>
    </location>
</feature>
<dbReference type="PANTHER" id="PTHR43795">
    <property type="entry name" value="BIFUNCTIONAL ASPARTATE AMINOTRANSFERASE AND GLUTAMATE/ASPARTATE-PREPHENATE AMINOTRANSFERASE-RELATED"/>
    <property type="match status" value="1"/>
</dbReference>
<dbReference type="Gene3D" id="3.90.1150.10">
    <property type="entry name" value="Aspartate Aminotransferase, domain 1"/>
    <property type="match status" value="1"/>
</dbReference>
<dbReference type="Proteomes" id="UP000076552">
    <property type="component" value="Unassembled WGS sequence"/>
</dbReference>
<gene>
    <name evidence="3" type="ORF">CT0861_07187</name>
</gene>
<dbReference type="InterPro" id="IPR015421">
    <property type="entry name" value="PyrdxlP-dep_Trfase_major"/>
</dbReference>
<protein>
    <submittedName>
        <fullName evidence="3">ACC synthase</fullName>
    </submittedName>
</protein>
<dbReference type="GO" id="GO:0006520">
    <property type="term" value="P:amino acid metabolic process"/>
    <property type="evidence" value="ECO:0007669"/>
    <property type="project" value="TreeGrafter"/>
</dbReference>
<dbReference type="PRINTS" id="PR00753">
    <property type="entry name" value="ACCSYNTHASE"/>
</dbReference>
<dbReference type="PANTHER" id="PTHR43795:SF39">
    <property type="entry name" value="AMINOTRANSFERASE CLASS I_CLASSII DOMAIN-CONTAINING PROTEIN"/>
    <property type="match status" value="1"/>
</dbReference>
<evidence type="ECO:0000313" key="4">
    <source>
        <dbReference type="Proteomes" id="UP000076552"/>
    </source>
</evidence>
<dbReference type="InterPro" id="IPR050478">
    <property type="entry name" value="Ethylene_sulfur-biosynth"/>
</dbReference>
<dbReference type="GO" id="GO:0008483">
    <property type="term" value="F:transaminase activity"/>
    <property type="evidence" value="ECO:0007669"/>
    <property type="project" value="TreeGrafter"/>
</dbReference>
<dbReference type="Pfam" id="PF00155">
    <property type="entry name" value="Aminotran_1_2"/>
    <property type="match status" value="1"/>
</dbReference>
<proteinExistence type="predicted"/>
<dbReference type="GO" id="GO:0030170">
    <property type="term" value="F:pyridoxal phosphate binding"/>
    <property type="evidence" value="ECO:0007669"/>
    <property type="project" value="InterPro"/>
</dbReference>
<dbReference type="InterPro" id="IPR015422">
    <property type="entry name" value="PyrdxlP-dep_Trfase_small"/>
</dbReference>
<dbReference type="SUPFAM" id="SSF53383">
    <property type="entry name" value="PLP-dependent transferases"/>
    <property type="match status" value="1"/>
</dbReference>
<organism evidence="3 4">
    <name type="scientific">Colletotrichum tofieldiae</name>
    <dbReference type="NCBI Taxonomy" id="708197"/>
    <lineage>
        <taxon>Eukaryota</taxon>
        <taxon>Fungi</taxon>
        <taxon>Dikarya</taxon>
        <taxon>Ascomycota</taxon>
        <taxon>Pezizomycotina</taxon>
        <taxon>Sordariomycetes</taxon>
        <taxon>Hypocreomycetidae</taxon>
        <taxon>Glomerellales</taxon>
        <taxon>Glomerellaceae</taxon>
        <taxon>Colletotrichum</taxon>
        <taxon>Colletotrichum spaethianum species complex</taxon>
    </lineage>
</organism>
<sequence length="393" mass="43556">LANLDSGAFIDLENEASKLPQYDSDTCPDGLIDLSGAVNGLMDDVLAEEMGKFSRELCEAVSSFVNRHFKPAGSIRAEDVLITNGVTSLIDLMAFGMCDPGEGIMVLTPTYMMFPHDLCARAGVRLIKVNPEPMESQFDSRSAPYLTKALSEAYVTARKDGIIPRVLLLCNPSNPCGRTYPHSVLVEMAKFCGQRNMHLLSDEIYAMSTFDTSTEKSEALDPFTSVLSIRDDPPRGVFAENIHCMYGASKDFGCGGLRLGFLVTRNKLLWRSVRRLVLFTWVSSFSAAFFAHFLRDEDAVGRYLVTYRERLGTQYAITAGLLKEKGIPFGPANSGVFVFIRLTDWLHYIEESDKASQSREMGLCRYLMKEAGIFLSPGEVSDAKSYICGTESY</sequence>
<comment type="caution">
    <text evidence="3">The sequence shown here is derived from an EMBL/GenBank/DDBJ whole genome shotgun (WGS) entry which is preliminary data.</text>
</comment>
<dbReference type="InterPro" id="IPR004839">
    <property type="entry name" value="Aminotransferase_I/II_large"/>
</dbReference>
<dbReference type="AlphaFoldDB" id="A0A166RKD2"/>
<dbReference type="Gene3D" id="3.40.640.10">
    <property type="entry name" value="Type I PLP-dependent aspartate aminotransferase-like (Major domain)"/>
    <property type="match status" value="1"/>
</dbReference>
<name>A0A166RKD2_9PEZI</name>
<dbReference type="EMBL" id="LFIV01000108">
    <property type="protein sequence ID" value="KZL69378.1"/>
    <property type="molecule type" value="Genomic_DNA"/>
</dbReference>
<feature type="domain" description="Aminotransferase class I/classII large" evidence="2">
    <location>
        <begin position="55"/>
        <end position="380"/>
    </location>
</feature>
<evidence type="ECO:0000259" key="2">
    <source>
        <dbReference type="Pfam" id="PF00155"/>
    </source>
</evidence>
<keyword evidence="4" id="KW-1185">Reference proteome</keyword>
<dbReference type="InterPro" id="IPR015424">
    <property type="entry name" value="PyrdxlP-dep_Trfase"/>
</dbReference>
<keyword evidence="1" id="KW-0663">Pyridoxal phosphate</keyword>
<reference evidence="3 4" key="1">
    <citation type="submission" date="2015-06" db="EMBL/GenBank/DDBJ databases">
        <title>Survival trade-offs in plant roots during colonization by closely related pathogenic and mutualistic fungi.</title>
        <authorList>
            <person name="Hacquard S."/>
            <person name="Kracher B."/>
            <person name="Hiruma K."/>
            <person name="Weinman A."/>
            <person name="Muench P."/>
            <person name="Garrido Oter R."/>
            <person name="Ver Loren van Themaat E."/>
            <person name="Dallerey J.-F."/>
            <person name="Damm U."/>
            <person name="Henrissat B."/>
            <person name="Lespinet O."/>
            <person name="Thon M."/>
            <person name="Kemen E."/>
            <person name="McHardy A.C."/>
            <person name="Schulze-Lefert P."/>
            <person name="O'Connell R.J."/>
        </authorList>
    </citation>
    <scope>NUCLEOTIDE SEQUENCE [LARGE SCALE GENOMIC DNA]</scope>
    <source>
        <strain evidence="3 4">0861</strain>
    </source>
</reference>
<evidence type="ECO:0000256" key="1">
    <source>
        <dbReference type="ARBA" id="ARBA00022898"/>
    </source>
</evidence>
<accession>A0A166RKD2</accession>
<evidence type="ECO:0000313" key="3">
    <source>
        <dbReference type="EMBL" id="KZL69378.1"/>
    </source>
</evidence>